<dbReference type="Proteomes" id="UP000038010">
    <property type="component" value="Unassembled WGS sequence"/>
</dbReference>
<dbReference type="RefSeq" id="XP_018003646.1">
    <property type="nucleotide sequence ID" value="XM_018146942.1"/>
</dbReference>
<feature type="compositionally biased region" description="Basic residues" evidence="4">
    <location>
        <begin position="1"/>
        <end position="12"/>
    </location>
</feature>
<evidence type="ECO:0000256" key="4">
    <source>
        <dbReference type="SAM" id="MobiDB-lite"/>
    </source>
</evidence>
<organism evidence="7 8">
    <name type="scientific">Cyphellophora attinorum</name>
    <dbReference type="NCBI Taxonomy" id="1664694"/>
    <lineage>
        <taxon>Eukaryota</taxon>
        <taxon>Fungi</taxon>
        <taxon>Dikarya</taxon>
        <taxon>Ascomycota</taxon>
        <taxon>Pezizomycotina</taxon>
        <taxon>Eurotiomycetes</taxon>
        <taxon>Chaetothyriomycetidae</taxon>
        <taxon>Chaetothyriales</taxon>
        <taxon>Cyphellophoraceae</taxon>
        <taxon>Cyphellophora</taxon>
    </lineage>
</organism>
<proteinExistence type="predicted"/>
<evidence type="ECO:0000313" key="8">
    <source>
        <dbReference type="Proteomes" id="UP000038010"/>
    </source>
</evidence>
<evidence type="ECO:0000256" key="2">
    <source>
        <dbReference type="ARBA" id="ARBA00022448"/>
    </source>
</evidence>
<feature type="compositionally biased region" description="Polar residues" evidence="4">
    <location>
        <begin position="469"/>
        <end position="487"/>
    </location>
</feature>
<dbReference type="PROSITE" id="PS50179">
    <property type="entry name" value="VHS"/>
    <property type="match status" value="1"/>
</dbReference>
<dbReference type="SUPFAM" id="SSF89009">
    <property type="entry name" value="GAT-like domain"/>
    <property type="match status" value="1"/>
</dbReference>
<evidence type="ECO:0000259" key="5">
    <source>
        <dbReference type="PROSITE" id="PS50179"/>
    </source>
</evidence>
<dbReference type="CDD" id="cd21383">
    <property type="entry name" value="GAT_GGA_Tom1-like"/>
    <property type="match status" value="1"/>
</dbReference>
<dbReference type="GO" id="GO:0007034">
    <property type="term" value="P:vacuolar transport"/>
    <property type="evidence" value="ECO:0007669"/>
    <property type="project" value="UniProtKB-ARBA"/>
</dbReference>
<reference evidence="7 8" key="1">
    <citation type="submission" date="2015-06" db="EMBL/GenBank/DDBJ databases">
        <title>Draft genome of the ant-associated black yeast Phialophora attae CBS 131958.</title>
        <authorList>
            <person name="Moreno L.F."/>
            <person name="Stielow B.J."/>
            <person name="de Hoog S."/>
            <person name="Vicente V.A."/>
            <person name="Weiss V.A."/>
            <person name="de Vries M."/>
            <person name="Cruz L.M."/>
            <person name="Souza E.M."/>
        </authorList>
    </citation>
    <scope>NUCLEOTIDE SEQUENCE [LARGE SCALE GENOMIC DNA]</scope>
    <source>
        <strain evidence="7 8">CBS 131958</strain>
    </source>
</reference>
<feature type="region of interest" description="Disordered" evidence="4">
    <location>
        <begin position="1"/>
        <end position="35"/>
    </location>
</feature>
<dbReference type="GO" id="GO:0015031">
    <property type="term" value="P:protein transport"/>
    <property type="evidence" value="ECO:0007669"/>
    <property type="project" value="UniProtKB-KW"/>
</dbReference>
<dbReference type="GO" id="GO:0043130">
    <property type="term" value="F:ubiquitin binding"/>
    <property type="evidence" value="ECO:0007669"/>
    <property type="project" value="InterPro"/>
</dbReference>
<dbReference type="PROSITE" id="PS50909">
    <property type="entry name" value="GAT"/>
    <property type="match status" value="1"/>
</dbReference>
<feature type="domain" description="GAT" evidence="6">
    <location>
        <begin position="218"/>
        <end position="307"/>
    </location>
</feature>
<dbReference type="Pfam" id="PF03127">
    <property type="entry name" value="GAT"/>
    <property type="match status" value="1"/>
</dbReference>
<dbReference type="GO" id="GO:0016192">
    <property type="term" value="P:vesicle-mediated transport"/>
    <property type="evidence" value="ECO:0007669"/>
    <property type="project" value="UniProtKB-ARBA"/>
</dbReference>
<evidence type="ECO:0000259" key="6">
    <source>
        <dbReference type="PROSITE" id="PS50909"/>
    </source>
</evidence>
<keyword evidence="8" id="KW-1185">Reference proteome</keyword>
<accession>A0A0N1P2K6</accession>
<dbReference type="InterPro" id="IPR008942">
    <property type="entry name" value="ENTH_VHS"/>
</dbReference>
<dbReference type="EMBL" id="LFJN01000004">
    <property type="protein sequence ID" value="KPI43683.1"/>
    <property type="molecule type" value="Genomic_DNA"/>
</dbReference>
<dbReference type="STRING" id="1664694.A0A0N1P2K6"/>
<feature type="compositionally biased region" description="Polar residues" evidence="4">
    <location>
        <begin position="393"/>
        <end position="403"/>
    </location>
</feature>
<keyword evidence="2" id="KW-0813">Transport</keyword>
<dbReference type="SUPFAM" id="SSF48464">
    <property type="entry name" value="ENTH/VHS domain"/>
    <property type="match status" value="1"/>
</dbReference>
<dbReference type="VEuPathDB" id="FungiDB:AB675_6638"/>
<dbReference type="GO" id="GO:0035091">
    <property type="term" value="F:phosphatidylinositol binding"/>
    <property type="evidence" value="ECO:0007669"/>
    <property type="project" value="InterPro"/>
</dbReference>
<dbReference type="Gene3D" id="1.20.58.160">
    <property type="match status" value="1"/>
</dbReference>
<protein>
    <recommendedName>
        <fullName evidence="9">GAT domain-containing protein</fullName>
    </recommendedName>
</protein>
<evidence type="ECO:0000256" key="3">
    <source>
        <dbReference type="ARBA" id="ARBA00022927"/>
    </source>
</evidence>
<dbReference type="InterPro" id="IPR038425">
    <property type="entry name" value="GAT_sf"/>
</dbReference>
<dbReference type="InterPro" id="IPR004152">
    <property type="entry name" value="GAT_dom"/>
</dbReference>
<feature type="region of interest" description="Disordered" evidence="4">
    <location>
        <begin position="311"/>
        <end position="498"/>
    </location>
</feature>
<dbReference type="InterPro" id="IPR002014">
    <property type="entry name" value="VHS_dom"/>
</dbReference>
<feature type="domain" description="VHS" evidence="5">
    <location>
        <begin position="54"/>
        <end position="185"/>
    </location>
</feature>
<evidence type="ECO:0000313" key="7">
    <source>
        <dbReference type="EMBL" id="KPI43683.1"/>
    </source>
</evidence>
<name>A0A0N1P2K6_9EURO</name>
<keyword evidence="3" id="KW-0653">Protein transport</keyword>
<comment type="subunit">
    <text evidence="1">Component of the ESCRT-0 complex composed of HSE1 and VPS27.</text>
</comment>
<dbReference type="GeneID" id="28738822"/>
<feature type="compositionally biased region" description="Polar residues" evidence="4">
    <location>
        <begin position="358"/>
        <end position="380"/>
    </location>
</feature>
<feature type="compositionally biased region" description="Low complexity" evidence="4">
    <location>
        <begin position="338"/>
        <end position="348"/>
    </location>
</feature>
<sequence>MKRLMSTIKKKSGSPTPNGGREGAQASPVMRPPQGDAPEAVVVREMVAFCESGAPGSQSAGDEYLHLPAIVDAAESSPTAAQEAANTIARYLHKDNYAKGYAQYNAIMLMRILTDNPGQPFTKFFTDSFVSTIKRLLRDGRDPNVQQIVRETLDYFEAEKAQQQQGLHVLMAMWRKEKSKGARFPTQPVYPNGMPMAQGQHGGHGGHRTHRSSRHQLPPPAELAARIEEAKTTARLLIQTVQSTPQAELPANELVKEFAERARSAHKSIQNYMGCENPAPDEDTMLTLIETNDQLNVAMSKHQRALLQARKAAGLASPTPPGQAPEANNYMQAHTPGQNVYQNVYNQPPQQPPRQAVSPISNPETFTPPSGPRPQQTPGNAFTAPPGPPPSQARGSAPQQNTYEYEDAYAPAPHIPAMQPTGPTHNHTRSGDYGVSENPFSDAHANEDDGPQPPPKQQNSSALFGRGQPVTTQSYLQRQESSANNITMHGGSPPPGDR</sequence>
<dbReference type="AlphaFoldDB" id="A0A0N1P2K6"/>
<dbReference type="Gene3D" id="1.25.40.90">
    <property type="match status" value="1"/>
</dbReference>
<gene>
    <name evidence="7" type="ORF">AB675_6638</name>
</gene>
<evidence type="ECO:0000256" key="1">
    <source>
        <dbReference type="ARBA" id="ARBA00011446"/>
    </source>
</evidence>
<evidence type="ECO:0008006" key="9">
    <source>
        <dbReference type="Google" id="ProtNLM"/>
    </source>
</evidence>
<dbReference type="OrthoDB" id="5393057at2759"/>
<comment type="caution">
    <text evidence="7">The sequence shown here is derived from an EMBL/GenBank/DDBJ whole genome shotgun (WGS) entry which is preliminary data.</text>
</comment>